<organism evidence="2">
    <name type="scientific">Tanacetum cinerariifolium</name>
    <name type="common">Dalmatian daisy</name>
    <name type="synonym">Chrysanthemum cinerariifolium</name>
    <dbReference type="NCBI Taxonomy" id="118510"/>
    <lineage>
        <taxon>Eukaryota</taxon>
        <taxon>Viridiplantae</taxon>
        <taxon>Streptophyta</taxon>
        <taxon>Embryophyta</taxon>
        <taxon>Tracheophyta</taxon>
        <taxon>Spermatophyta</taxon>
        <taxon>Magnoliopsida</taxon>
        <taxon>eudicotyledons</taxon>
        <taxon>Gunneridae</taxon>
        <taxon>Pentapetalae</taxon>
        <taxon>asterids</taxon>
        <taxon>campanulids</taxon>
        <taxon>Asterales</taxon>
        <taxon>Asteraceae</taxon>
        <taxon>Asteroideae</taxon>
        <taxon>Anthemideae</taxon>
        <taxon>Anthemidinae</taxon>
        <taxon>Tanacetum</taxon>
    </lineage>
</organism>
<gene>
    <name evidence="2" type="ORF">Tci_606098</name>
</gene>
<feature type="compositionally biased region" description="Gly residues" evidence="1">
    <location>
        <begin position="65"/>
        <end position="81"/>
    </location>
</feature>
<feature type="non-terminal residue" evidence="2">
    <location>
        <position position="1"/>
    </location>
</feature>
<dbReference type="AlphaFoldDB" id="A0A699JFR3"/>
<evidence type="ECO:0000256" key="1">
    <source>
        <dbReference type="SAM" id="MobiDB-lite"/>
    </source>
</evidence>
<evidence type="ECO:0000313" key="2">
    <source>
        <dbReference type="EMBL" id="GFA34126.1"/>
    </source>
</evidence>
<dbReference type="EMBL" id="BKCJ010407463">
    <property type="protein sequence ID" value="GFA34126.1"/>
    <property type="molecule type" value="Genomic_DNA"/>
</dbReference>
<protein>
    <submittedName>
        <fullName evidence="2">Uncharacterized protein</fullName>
    </submittedName>
</protein>
<proteinExistence type="predicted"/>
<sequence length="208" mass="22136">VIHAIHGVDGRIGRAGNVGYMSIWCDIIKEMDRMLRSGIESEQWGHLLDSLEGVMLNPLEDSGRQGQGRGRGCGSYGGGDNEQGHAPSQPHSLGRGNDHQHRPSTMHAPVQPQGPMQYCPAQSMPPSHGMGLSMPPSHGVDPGRGVQPVAVVPTDVRRNLSIRTSTRVASVPEAVSLPLVPSSSKLIKPPARPGFGTVGWKVMITANL</sequence>
<name>A0A699JFR3_TANCI</name>
<accession>A0A699JFR3</accession>
<feature type="region of interest" description="Disordered" evidence="1">
    <location>
        <begin position="58"/>
        <end position="116"/>
    </location>
</feature>
<reference evidence="2" key="1">
    <citation type="journal article" date="2019" name="Sci. Rep.">
        <title>Draft genome of Tanacetum cinerariifolium, the natural source of mosquito coil.</title>
        <authorList>
            <person name="Yamashiro T."/>
            <person name="Shiraishi A."/>
            <person name="Satake H."/>
            <person name="Nakayama K."/>
        </authorList>
    </citation>
    <scope>NUCLEOTIDE SEQUENCE</scope>
</reference>
<comment type="caution">
    <text evidence="2">The sequence shown here is derived from an EMBL/GenBank/DDBJ whole genome shotgun (WGS) entry which is preliminary data.</text>
</comment>